<reference evidence="2 3" key="1">
    <citation type="submission" date="2016-10" db="EMBL/GenBank/DDBJ databases">
        <title>Comparative genomics uncovers the prolific and rare metabolic potential of the cyanobacterial genus Moorea.</title>
        <authorList>
            <person name="Leao T."/>
            <person name="Castelao G."/>
            <person name="Korobeynikov A."/>
            <person name="Monroe E.A."/>
            <person name="Podell S."/>
            <person name="Glukhov E."/>
            <person name="Allen E."/>
            <person name="Gerwick W.H."/>
            <person name="Gerwick L."/>
        </authorList>
    </citation>
    <scope>NUCLEOTIDE SEQUENCE [LARGE SCALE GENOMIC DNA]</scope>
    <source>
        <strain evidence="2 3">PNG5-198</strain>
    </source>
</reference>
<evidence type="ECO:0000256" key="1">
    <source>
        <dbReference type="SAM" id="MobiDB-lite"/>
    </source>
</evidence>
<evidence type="ECO:0000313" key="3">
    <source>
        <dbReference type="Proteomes" id="UP000186657"/>
    </source>
</evidence>
<organism evidence="2 3">
    <name type="scientific">Moorena bouillonii PNG</name>
    <dbReference type="NCBI Taxonomy" id="568701"/>
    <lineage>
        <taxon>Bacteria</taxon>
        <taxon>Bacillati</taxon>
        <taxon>Cyanobacteriota</taxon>
        <taxon>Cyanophyceae</taxon>
        <taxon>Coleofasciculales</taxon>
        <taxon>Coleofasciculaceae</taxon>
        <taxon>Moorena</taxon>
    </lineage>
</organism>
<feature type="region of interest" description="Disordered" evidence="1">
    <location>
        <begin position="1"/>
        <end position="31"/>
    </location>
</feature>
<name>A0A1U7N893_9CYAN</name>
<dbReference type="AlphaFoldDB" id="A0A1U7N893"/>
<protein>
    <submittedName>
        <fullName evidence="2">Uncharacterized protein</fullName>
    </submittedName>
</protein>
<evidence type="ECO:0000313" key="2">
    <source>
        <dbReference type="EMBL" id="OLT62169.1"/>
    </source>
</evidence>
<dbReference type="Proteomes" id="UP000186657">
    <property type="component" value="Unassembled WGS sequence"/>
</dbReference>
<keyword evidence="3" id="KW-1185">Reference proteome</keyword>
<comment type="caution">
    <text evidence="2">The sequence shown here is derived from an EMBL/GenBank/DDBJ whole genome shotgun (WGS) entry which is preliminary data.</text>
</comment>
<dbReference type="EMBL" id="MKZS01000001">
    <property type="protein sequence ID" value="OLT62169.1"/>
    <property type="molecule type" value="Genomic_DNA"/>
</dbReference>
<proteinExistence type="predicted"/>
<gene>
    <name evidence="2" type="ORF">BJP37_27270</name>
</gene>
<accession>A0A1U7N893</accession>
<dbReference type="RefSeq" id="WP_075903908.1">
    <property type="nucleotide sequence ID" value="NZ_MKZS01000001.1"/>
</dbReference>
<sequence length="97" mass="10933">MSTLLSLNDYQPKDYKSKQNTQTESTLGFKDKSIETNSSNLEAESDSQIWVKAPDIPNSIHCEEALILGRESENTWLAWIPDYGQIILSDSELANLI</sequence>